<comment type="caution">
    <text evidence="2">The sequence shown here is derived from an EMBL/GenBank/DDBJ whole genome shotgun (WGS) entry which is preliminary data.</text>
</comment>
<evidence type="ECO:0000256" key="1">
    <source>
        <dbReference type="SAM" id="MobiDB-lite"/>
    </source>
</evidence>
<dbReference type="Pfam" id="PF16672">
    <property type="entry name" value="LAMTOR5"/>
    <property type="match status" value="1"/>
</dbReference>
<name>A0A9N8HC19_9STRA</name>
<feature type="region of interest" description="Disordered" evidence="1">
    <location>
        <begin position="42"/>
        <end position="64"/>
    </location>
</feature>
<dbReference type="EMBL" id="CAICTM010000387">
    <property type="protein sequence ID" value="CAB9509408.1"/>
    <property type="molecule type" value="Genomic_DNA"/>
</dbReference>
<evidence type="ECO:0008006" key="4">
    <source>
        <dbReference type="Google" id="ProtNLM"/>
    </source>
</evidence>
<sequence length="199" mass="20846">MAKPQTVAATVRVHNEVLSSIVQPHRPIYLSIYYSMMASNTANPSPDADGTAGDKNNEKAARQRQPSLLDGLLVSSSSSPPNNDSSFGILCNDPSGLCLSATGSFLNKEQQTQTLANVDDAVNSGVYTSLTKLAQQLHPGPTDGAPLITMEYDECNILIKEYNGHAIALKVPTLESSDAGGTASDAQPPDQAAITNGSS</sequence>
<proteinExistence type="predicted"/>
<gene>
    <name evidence="2" type="ORF">SEMRO_388_G132450.1</name>
</gene>
<dbReference type="OrthoDB" id="45086at2759"/>
<evidence type="ECO:0000313" key="2">
    <source>
        <dbReference type="EMBL" id="CAB9509408.1"/>
    </source>
</evidence>
<feature type="region of interest" description="Disordered" evidence="1">
    <location>
        <begin position="176"/>
        <end position="199"/>
    </location>
</feature>
<dbReference type="Proteomes" id="UP001153069">
    <property type="component" value="Unassembled WGS sequence"/>
</dbReference>
<dbReference type="Gene3D" id="3.30.450.30">
    <property type="entry name" value="Dynein light chain 2a, cytoplasmic"/>
    <property type="match status" value="1"/>
</dbReference>
<dbReference type="GO" id="GO:0071986">
    <property type="term" value="C:Ragulator complex"/>
    <property type="evidence" value="ECO:0007669"/>
    <property type="project" value="InterPro"/>
</dbReference>
<dbReference type="AlphaFoldDB" id="A0A9N8HC19"/>
<keyword evidence="3" id="KW-1185">Reference proteome</keyword>
<accession>A0A9N8HC19</accession>
<evidence type="ECO:0000313" key="3">
    <source>
        <dbReference type="Proteomes" id="UP001153069"/>
    </source>
</evidence>
<reference evidence="2" key="1">
    <citation type="submission" date="2020-06" db="EMBL/GenBank/DDBJ databases">
        <authorList>
            <consortium name="Plant Systems Biology data submission"/>
        </authorList>
    </citation>
    <scope>NUCLEOTIDE SEQUENCE</scope>
    <source>
        <strain evidence="2">D6</strain>
    </source>
</reference>
<dbReference type="InterPro" id="IPR024135">
    <property type="entry name" value="LAMTOR5"/>
</dbReference>
<organism evidence="2 3">
    <name type="scientific">Seminavis robusta</name>
    <dbReference type="NCBI Taxonomy" id="568900"/>
    <lineage>
        <taxon>Eukaryota</taxon>
        <taxon>Sar</taxon>
        <taxon>Stramenopiles</taxon>
        <taxon>Ochrophyta</taxon>
        <taxon>Bacillariophyta</taxon>
        <taxon>Bacillariophyceae</taxon>
        <taxon>Bacillariophycidae</taxon>
        <taxon>Naviculales</taxon>
        <taxon>Naviculaceae</taxon>
        <taxon>Seminavis</taxon>
    </lineage>
</organism>
<protein>
    <recommendedName>
        <fullName evidence="4">Late endosomal/lysosomal adaptor and MAPK and MTOR activator 5</fullName>
    </recommendedName>
</protein>